<comment type="similarity">
    <text evidence="1">Belongs to the ROK (NagC/XylR) family.</text>
</comment>
<evidence type="ECO:0000313" key="2">
    <source>
        <dbReference type="EMBL" id="RJF96098.1"/>
    </source>
</evidence>
<dbReference type="AlphaFoldDB" id="A0A3A3FKP7"/>
<accession>A0A3A3FKP7</accession>
<organism evidence="2 3">
    <name type="scientific">Noviherbaspirillum saxi</name>
    <dbReference type="NCBI Taxonomy" id="2320863"/>
    <lineage>
        <taxon>Bacteria</taxon>
        <taxon>Pseudomonadati</taxon>
        <taxon>Pseudomonadota</taxon>
        <taxon>Betaproteobacteria</taxon>
        <taxon>Burkholderiales</taxon>
        <taxon>Oxalobacteraceae</taxon>
        <taxon>Noviherbaspirillum</taxon>
    </lineage>
</organism>
<dbReference type="Gene3D" id="3.30.420.40">
    <property type="match status" value="2"/>
</dbReference>
<dbReference type="EMBL" id="QYUO01000002">
    <property type="protein sequence ID" value="RJF96098.1"/>
    <property type="molecule type" value="Genomic_DNA"/>
</dbReference>
<evidence type="ECO:0000313" key="3">
    <source>
        <dbReference type="Proteomes" id="UP000265955"/>
    </source>
</evidence>
<dbReference type="GO" id="GO:0008761">
    <property type="term" value="F:UDP-N-acetylglucosamine 2-epimerase activity"/>
    <property type="evidence" value="ECO:0007669"/>
    <property type="project" value="TreeGrafter"/>
</dbReference>
<dbReference type="RefSeq" id="WP_119771244.1">
    <property type="nucleotide sequence ID" value="NZ_QYUO01000002.1"/>
</dbReference>
<gene>
    <name evidence="2" type="ORF">D3871_22440</name>
</gene>
<reference evidence="3" key="1">
    <citation type="submission" date="2018-09" db="EMBL/GenBank/DDBJ databases">
        <authorList>
            <person name="Zhu H."/>
        </authorList>
    </citation>
    <scope>NUCLEOTIDE SEQUENCE [LARGE SCALE GENOMIC DNA]</scope>
    <source>
        <strain evidence="3">K1R23-30</strain>
    </source>
</reference>
<proteinExistence type="inferred from homology"/>
<evidence type="ECO:0000256" key="1">
    <source>
        <dbReference type="ARBA" id="ARBA00006479"/>
    </source>
</evidence>
<keyword evidence="3" id="KW-1185">Reference proteome</keyword>
<protein>
    <submittedName>
        <fullName evidence="2">ROK family protein</fullName>
    </submittedName>
</protein>
<sequence length="327" mass="34943">MQDHYIGALDIGGTKIAAIVAGPEGPLARITAPTPKSGTRRALPEKAIELLQTACRQAGIPDDRIDSIGVASCGPFVLEDGLLALSTPNICGAGAKANDLPNDWKTVPLEQVLREKYSRVVIENDCVAALAGERAFGAVQDEPNCVYVTWSTGIGFGLCVDGRLLRGKHGNAGHAGHMLMNEQEDAVCGCGNRGDIESLISGRNLANRLNMTAANLFNAARDGRTDARQVAAEAAKWFGRTLYNLTATLDTRRFVIGGSVWVHHGEWLAPLVKAEVESRFPALTDGVTITPSGLGTMVTDIGALSLVLPDTWATHWRINTPWQKLMP</sequence>
<dbReference type="PANTHER" id="PTHR18964:SF149">
    <property type="entry name" value="BIFUNCTIONAL UDP-N-ACETYLGLUCOSAMINE 2-EPIMERASE_N-ACETYLMANNOSAMINE KINASE"/>
    <property type="match status" value="1"/>
</dbReference>
<name>A0A3A3FKP7_9BURK</name>
<dbReference type="GO" id="GO:0009384">
    <property type="term" value="F:N-acylmannosamine kinase activity"/>
    <property type="evidence" value="ECO:0007669"/>
    <property type="project" value="TreeGrafter"/>
</dbReference>
<comment type="caution">
    <text evidence="2">The sequence shown here is derived from an EMBL/GenBank/DDBJ whole genome shotgun (WGS) entry which is preliminary data.</text>
</comment>
<dbReference type="Proteomes" id="UP000265955">
    <property type="component" value="Unassembled WGS sequence"/>
</dbReference>
<dbReference type="PANTHER" id="PTHR18964">
    <property type="entry name" value="ROK (REPRESSOR, ORF, KINASE) FAMILY"/>
    <property type="match status" value="1"/>
</dbReference>
<dbReference type="OrthoDB" id="9810372at2"/>
<dbReference type="InterPro" id="IPR000600">
    <property type="entry name" value="ROK"/>
</dbReference>
<dbReference type="SUPFAM" id="SSF53067">
    <property type="entry name" value="Actin-like ATPase domain"/>
    <property type="match status" value="1"/>
</dbReference>
<dbReference type="InterPro" id="IPR043129">
    <property type="entry name" value="ATPase_NBD"/>
</dbReference>
<dbReference type="Pfam" id="PF00480">
    <property type="entry name" value="ROK"/>
    <property type="match status" value="1"/>
</dbReference>